<sequence length="166" mass="18076">MTTTLHLPSPGLIPAMTLSVDVGEAQDVGWVNSAHGSGRRRVVPILGGHARCVHPSGQWQARILPAGADFQLLTQDGVACLNARYLLETDAGDLIYVDNTAIRHGPPDVIARLLAGDAVDPAQVYFRCQPRFETQQNSLRWLNESLFLGSGTRQPTDVYLEIYAVT</sequence>
<name>A0A171KN93_9BURK</name>
<dbReference type="PATRIC" id="fig|206506.3.peg.3660"/>
<organism evidence="2 3">
    <name type="scientific">Kerstersia gyiorum</name>
    <dbReference type="NCBI Taxonomy" id="206506"/>
    <lineage>
        <taxon>Bacteria</taxon>
        <taxon>Pseudomonadati</taxon>
        <taxon>Pseudomonadota</taxon>
        <taxon>Betaproteobacteria</taxon>
        <taxon>Burkholderiales</taxon>
        <taxon>Alcaligenaceae</taxon>
        <taxon>Kerstersia</taxon>
    </lineage>
</organism>
<comment type="caution">
    <text evidence="2">The sequence shown here is derived from an EMBL/GenBank/DDBJ whole genome shotgun (WGS) entry which is preliminary data.</text>
</comment>
<dbReference type="InterPro" id="IPR020915">
    <property type="entry name" value="UPF0311"/>
</dbReference>
<evidence type="ECO:0000256" key="1">
    <source>
        <dbReference type="HAMAP-Rule" id="MF_00775"/>
    </source>
</evidence>
<keyword evidence="3" id="KW-1185">Reference proteome</keyword>
<dbReference type="EMBL" id="LBNE01000017">
    <property type="protein sequence ID" value="KKO70360.1"/>
    <property type="molecule type" value="Genomic_DNA"/>
</dbReference>
<gene>
    <name evidence="2" type="ORF">AAV32_17200</name>
</gene>
<evidence type="ECO:0000313" key="2">
    <source>
        <dbReference type="EMBL" id="KKO70360.1"/>
    </source>
</evidence>
<dbReference type="Proteomes" id="UP000078084">
    <property type="component" value="Unassembled WGS sequence"/>
</dbReference>
<reference evidence="2 3" key="1">
    <citation type="submission" date="2015-04" db="EMBL/GenBank/DDBJ databases">
        <title>Genome sequence of Kerstersia gyiorum CG1.</title>
        <authorList>
            <person name="Greninger A.L."/>
            <person name="Kozyreva V."/>
            <person name="Chaturvedi V."/>
        </authorList>
    </citation>
    <scope>NUCLEOTIDE SEQUENCE [LARGE SCALE GENOMIC DNA]</scope>
    <source>
        <strain evidence="2 3">CG1</strain>
    </source>
</reference>
<comment type="similarity">
    <text evidence="1">Belongs to the UPF0311 family.</text>
</comment>
<proteinExistence type="inferred from homology"/>
<dbReference type="RefSeq" id="WP_068375456.1">
    <property type="nucleotide sequence ID" value="NZ_CP033936.1"/>
</dbReference>
<dbReference type="AlphaFoldDB" id="A0A171KN93"/>
<protein>
    <recommendedName>
        <fullName evidence="1">UPF0311 protein AAV32_17200</fullName>
    </recommendedName>
</protein>
<dbReference type="Pfam" id="PF11578">
    <property type="entry name" value="DUF3237"/>
    <property type="match status" value="1"/>
</dbReference>
<dbReference type="PANTHER" id="PTHR37315">
    <property type="entry name" value="UPF0311 PROTEIN BLR7842"/>
    <property type="match status" value="1"/>
</dbReference>
<dbReference type="HAMAP" id="MF_00775">
    <property type="entry name" value="UPF0311"/>
    <property type="match status" value="1"/>
</dbReference>
<dbReference type="STRING" id="206506.AAV32_17200"/>
<dbReference type="PANTHER" id="PTHR37315:SF1">
    <property type="entry name" value="UPF0311 PROTEIN BLR7842"/>
    <property type="match status" value="1"/>
</dbReference>
<dbReference type="Gene3D" id="2.40.160.20">
    <property type="match status" value="1"/>
</dbReference>
<dbReference type="OrthoDB" id="5294829at2"/>
<accession>A0A171KN93</accession>
<evidence type="ECO:0000313" key="3">
    <source>
        <dbReference type="Proteomes" id="UP000078084"/>
    </source>
</evidence>